<comment type="caution">
    <text evidence="1">The sequence shown here is derived from an EMBL/GenBank/DDBJ whole genome shotgun (WGS) entry which is preliminary data.</text>
</comment>
<sequence>MHVTLRVKPKRASAPAGARVLVAWLRSHAGSIGTAVARDVDADDTLAPSSTSVIADAGQLVPLERLALPVELSGVRGANCAPTFAYPGAAHDLDTGHEQGKRNFLS</sequence>
<organism evidence="1 2">
    <name type="scientific">Burkholderia ubonensis</name>
    <dbReference type="NCBI Taxonomy" id="101571"/>
    <lineage>
        <taxon>Bacteria</taxon>
        <taxon>Pseudomonadati</taxon>
        <taxon>Pseudomonadota</taxon>
        <taxon>Betaproteobacteria</taxon>
        <taxon>Burkholderiales</taxon>
        <taxon>Burkholderiaceae</taxon>
        <taxon>Burkholderia</taxon>
        <taxon>Burkholderia cepacia complex</taxon>
    </lineage>
</organism>
<evidence type="ECO:0000313" key="2">
    <source>
        <dbReference type="Proteomes" id="UP000056732"/>
    </source>
</evidence>
<dbReference type="AlphaFoldDB" id="A0AAW3NIC2"/>
<dbReference type="Proteomes" id="UP000056732">
    <property type="component" value="Unassembled WGS sequence"/>
</dbReference>
<dbReference type="RefSeq" id="WP_059927373.1">
    <property type="nucleotide sequence ID" value="NZ_LPDO01000049.1"/>
</dbReference>
<accession>A0AAW3NIC2</accession>
<reference evidence="1 2" key="1">
    <citation type="submission" date="2015-11" db="EMBL/GenBank/DDBJ databases">
        <title>Expanding the genomic diversity of Burkholderia species for the development of highly accurate diagnostics.</title>
        <authorList>
            <person name="Sahl J."/>
            <person name="Keim P."/>
            <person name="Wagner D."/>
        </authorList>
    </citation>
    <scope>NUCLEOTIDE SEQUENCE [LARGE SCALE GENOMIC DNA]</scope>
    <source>
        <strain evidence="1 2">MSMB1137WGS</strain>
    </source>
</reference>
<name>A0AAW3NIC2_9BURK</name>
<evidence type="ECO:0000313" key="1">
    <source>
        <dbReference type="EMBL" id="KVT57078.1"/>
    </source>
</evidence>
<gene>
    <name evidence="1" type="ORF">WK53_29990</name>
</gene>
<proteinExistence type="predicted"/>
<protein>
    <submittedName>
        <fullName evidence="1">Uncharacterized protein</fullName>
    </submittedName>
</protein>
<dbReference type="EMBL" id="LPDO01000049">
    <property type="protein sequence ID" value="KVT57078.1"/>
    <property type="molecule type" value="Genomic_DNA"/>
</dbReference>